<dbReference type="AlphaFoldDB" id="A0A3N4VJS6"/>
<dbReference type="Pfam" id="PF11454">
    <property type="entry name" value="DUF3016"/>
    <property type="match status" value="1"/>
</dbReference>
<accession>A0A3N4VJS6</accession>
<feature type="region of interest" description="Disordered" evidence="1">
    <location>
        <begin position="23"/>
        <end position="44"/>
    </location>
</feature>
<evidence type="ECO:0000256" key="1">
    <source>
        <dbReference type="SAM" id="MobiDB-lite"/>
    </source>
</evidence>
<gene>
    <name evidence="3" type="ORF">EDC50_1809</name>
</gene>
<comment type="caution">
    <text evidence="3">The sequence shown here is derived from an EMBL/GenBank/DDBJ whole genome shotgun (WGS) entry which is preliminary data.</text>
</comment>
<dbReference type="EMBL" id="RKQN01000002">
    <property type="protein sequence ID" value="RPE79979.1"/>
    <property type="molecule type" value="Genomic_DNA"/>
</dbReference>
<name>A0A3N4VJS6_9GAMM</name>
<keyword evidence="4" id="KW-1185">Reference proteome</keyword>
<feature type="compositionally biased region" description="Basic and acidic residues" evidence="1">
    <location>
        <begin position="23"/>
        <end position="33"/>
    </location>
</feature>
<dbReference type="Proteomes" id="UP000269708">
    <property type="component" value="Unassembled WGS sequence"/>
</dbReference>
<feature type="chain" id="PRO_5018258572" evidence="2">
    <location>
        <begin position="21"/>
        <end position="184"/>
    </location>
</feature>
<protein>
    <submittedName>
        <fullName evidence="3">DUF3016 family protein</fullName>
    </submittedName>
</protein>
<proteinExistence type="predicted"/>
<keyword evidence="2" id="KW-0732">Signal</keyword>
<feature type="signal peptide" evidence="2">
    <location>
        <begin position="1"/>
        <end position="20"/>
    </location>
</feature>
<organism evidence="3 4">
    <name type="scientific">Vulcaniibacterium tengchongense</name>
    <dbReference type="NCBI Taxonomy" id="1273429"/>
    <lineage>
        <taxon>Bacteria</taxon>
        <taxon>Pseudomonadati</taxon>
        <taxon>Pseudomonadota</taxon>
        <taxon>Gammaproteobacteria</taxon>
        <taxon>Lysobacterales</taxon>
        <taxon>Lysobacteraceae</taxon>
        <taxon>Vulcaniibacterium</taxon>
    </lineage>
</organism>
<evidence type="ECO:0000256" key="2">
    <source>
        <dbReference type="SAM" id="SignalP"/>
    </source>
</evidence>
<sequence length="184" mass="20719">MNLRAVVCTALLAVAAASGAADARARNVTDPDAPRSLPEQGPVSVRWTDPSRFSDIRHSRNRAAAVRGDWVRQIAEYLRERAARRLPPGQRLEVEIRDIKRAGEYEPWHGVALQDTRFIREIHPPRIDLYFRRLDADGRVAAEGERELRDSGFMMGADTVGAGDALRFEKDLIDRWLGRELPAP</sequence>
<evidence type="ECO:0000313" key="4">
    <source>
        <dbReference type="Proteomes" id="UP000269708"/>
    </source>
</evidence>
<dbReference type="InterPro" id="IPR021557">
    <property type="entry name" value="DUF3016"/>
</dbReference>
<dbReference type="RefSeq" id="WP_123770145.1">
    <property type="nucleotide sequence ID" value="NZ_RKQN01000002.1"/>
</dbReference>
<reference evidence="3 4" key="1">
    <citation type="submission" date="2018-11" db="EMBL/GenBank/DDBJ databases">
        <title>Genomic Encyclopedia of Type Strains, Phase IV (KMG-IV): sequencing the most valuable type-strain genomes for metagenomic binning, comparative biology and taxonomic classification.</title>
        <authorList>
            <person name="Goeker M."/>
        </authorList>
    </citation>
    <scope>NUCLEOTIDE SEQUENCE [LARGE SCALE GENOMIC DNA]</scope>
    <source>
        <strain evidence="3 4">DSM 25623</strain>
    </source>
</reference>
<evidence type="ECO:0000313" key="3">
    <source>
        <dbReference type="EMBL" id="RPE79979.1"/>
    </source>
</evidence>
<dbReference type="OrthoDB" id="195620at2"/>